<dbReference type="Proteomes" id="UP000237105">
    <property type="component" value="Unassembled WGS sequence"/>
</dbReference>
<reference evidence="2" key="1">
    <citation type="submission" date="2016-06" db="EMBL/GenBank/DDBJ databases">
        <title>Parallel loss of symbiosis genes in relatives of nitrogen-fixing non-legume Parasponia.</title>
        <authorList>
            <person name="Van Velzen R."/>
            <person name="Holmer R."/>
            <person name="Bu F."/>
            <person name="Rutten L."/>
            <person name="Van Zeijl A."/>
            <person name="Liu W."/>
            <person name="Santuari L."/>
            <person name="Cao Q."/>
            <person name="Sharma T."/>
            <person name="Shen D."/>
            <person name="Roswanjaya Y."/>
            <person name="Wardhani T."/>
            <person name="Kalhor M.S."/>
            <person name="Jansen J."/>
            <person name="Van den Hoogen J."/>
            <person name="Gungor B."/>
            <person name="Hartog M."/>
            <person name="Hontelez J."/>
            <person name="Verver J."/>
            <person name="Yang W.-C."/>
            <person name="Schijlen E."/>
            <person name="Repin R."/>
            <person name="Schilthuizen M."/>
            <person name="Schranz E."/>
            <person name="Heidstra R."/>
            <person name="Miyata K."/>
            <person name="Fedorova E."/>
            <person name="Kohlen W."/>
            <person name="Bisseling T."/>
            <person name="Smit S."/>
            <person name="Geurts R."/>
        </authorList>
    </citation>
    <scope>NUCLEOTIDE SEQUENCE [LARGE SCALE GENOMIC DNA]</scope>
    <source>
        <strain evidence="2">cv. WU1-14</strain>
    </source>
</reference>
<protein>
    <submittedName>
        <fullName evidence="1">Uncharacterized protein</fullName>
    </submittedName>
</protein>
<name>A0A2P5BGQ7_PARAD</name>
<gene>
    <name evidence="1" type="ORF">PanWU01x14_240610</name>
</gene>
<evidence type="ECO:0000313" key="1">
    <source>
        <dbReference type="EMBL" id="PON47972.1"/>
    </source>
</evidence>
<organism evidence="1 2">
    <name type="scientific">Parasponia andersonii</name>
    <name type="common">Sponia andersonii</name>
    <dbReference type="NCBI Taxonomy" id="3476"/>
    <lineage>
        <taxon>Eukaryota</taxon>
        <taxon>Viridiplantae</taxon>
        <taxon>Streptophyta</taxon>
        <taxon>Embryophyta</taxon>
        <taxon>Tracheophyta</taxon>
        <taxon>Spermatophyta</taxon>
        <taxon>Magnoliopsida</taxon>
        <taxon>eudicotyledons</taxon>
        <taxon>Gunneridae</taxon>
        <taxon>Pentapetalae</taxon>
        <taxon>rosids</taxon>
        <taxon>fabids</taxon>
        <taxon>Rosales</taxon>
        <taxon>Cannabaceae</taxon>
        <taxon>Parasponia</taxon>
    </lineage>
</organism>
<comment type="caution">
    <text evidence="1">The sequence shown here is derived from an EMBL/GenBank/DDBJ whole genome shotgun (WGS) entry which is preliminary data.</text>
</comment>
<dbReference type="AlphaFoldDB" id="A0A2P5BGQ7"/>
<dbReference type="OrthoDB" id="10420080at2759"/>
<dbReference type="EMBL" id="JXTB01000284">
    <property type="protein sequence ID" value="PON47972.1"/>
    <property type="molecule type" value="Genomic_DNA"/>
</dbReference>
<keyword evidence="2" id="KW-1185">Reference proteome</keyword>
<sequence>MLEDESRFENVSYITIVETREVGGSSLIPRGRTKALSWSHALDLVLIDVKDEILMDEQNKQCLDADIINDSSVEELLTIFVEDDCIKDHGIGYGYEILSNFSSYKYMIM</sequence>
<proteinExistence type="predicted"/>
<accession>A0A2P5BGQ7</accession>
<evidence type="ECO:0000313" key="2">
    <source>
        <dbReference type="Proteomes" id="UP000237105"/>
    </source>
</evidence>